<dbReference type="EMBL" id="QUWV01000001">
    <property type="protein sequence ID" value="RFD21564.1"/>
    <property type="molecule type" value="Genomic_DNA"/>
</dbReference>
<reference evidence="1 2" key="1">
    <citation type="submission" date="2018-08" db="EMBL/GenBank/DDBJ databases">
        <title>Komagataeibacter sp. AV 382.</title>
        <authorList>
            <person name="Skraban J."/>
            <person name="Trcek J."/>
        </authorList>
    </citation>
    <scope>NUCLEOTIDE SEQUENCE [LARGE SCALE GENOMIC DNA]</scope>
    <source>
        <strain evidence="1 2">AV 382</strain>
    </source>
</reference>
<evidence type="ECO:0000313" key="2">
    <source>
        <dbReference type="Proteomes" id="UP000262371"/>
    </source>
</evidence>
<organism evidence="1 2">
    <name type="scientific">Komagataeibacter melaceti</name>
    <dbReference type="NCBI Taxonomy" id="2766577"/>
    <lineage>
        <taxon>Bacteria</taxon>
        <taxon>Pseudomonadati</taxon>
        <taxon>Pseudomonadota</taxon>
        <taxon>Alphaproteobacteria</taxon>
        <taxon>Acetobacterales</taxon>
        <taxon>Acetobacteraceae</taxon>
        <taxon>Komagataeibacter</taxon>
    </lineage>
</organism>
<dbReference type="InterPro" id="IPR010845">
    <property type="entry name" value="FlaF"/>
</dbReference>
<dbReference type="Proteomes" id="UP000262371">
    <property type="component" value="Unassembled WGS sequence"/>
</dbReference>
<proteinExistence type="predicted"/>
<evidence type="ECO:0000313" key="1">
    <source>
        <dbReference type="EMBL" id="RFD21564.1"/>
    </source>
</evidence>
<accession>A0A371Z4Y5</accession>
<dbReference type="Pfam" id="PF07309">
    <property type="entry name" value="FlaF"/>
    <property type="match status" value="1"/>
</dbReference>
<keyword evidence="2" id="KW-1185">Reference proteome</keyword>
<comment type="caution">
    <text evidence="1">The sequence shown here is derived from an EMBL/GenBank/DDBJ whole genome shotgun (WGS) entry which is preliminary data.</text>
</comment>
<dbReference type="AlphaFoldDB" id="A0A371Z4Y5"/>
<dbReference type="OrthoDB" id="7218979at2"/>
<sequence length="133" mass="14682">MMFNPAMKAYQSVAQYSLTGRDADAACFRMLIDELEAAARSPDEEVRRKALFRHQSLWSMIMKANALDAGVVPEEDRALFIALADRAQKYGILATLKPELSLSPLIEIAQDVLEGLEAAQAENEAAFGAENMF</sequence>
<gene>
    <name evidence="1" type="ORF">DY926_00225</name>
</gene>
<protein>
    <submittedName>
        <fullName evidence="1">Uncharacterized protein</fullName>
    </submittedName>
</protein>
<dbReference type="GO" id="GO:0044781">
    <property type="term" value="P:bacterial-type flagellum organization"/>
    <property type="evidence" value="ECO:0007669"/>
    <property type="project" value="InterPro"/>
</dbReference>
<dbReference type="RefSeq" id="WP_116701529.1">
    <property type="nucleotide sequence ID" value="NZ_QUWV01000001.1"/>
</dbReference>
<name>A0A371Z4Y5_9PROT</name>